<evidence type="ECO:0000313" key="3">
    <source>
        <dbReference type="EMBL" id="ORX50181.1"/>
    </source>
</evidence>
<comment type="caution">
    <text evidence="3">The sequence shown here is derived from an EMBL/GenBank/DDBJ whole genome shotgun (WGS) entry which is preliminary data.</text>
</comment>
<dbReference type="Proteomes" id="UP000242146">
    <property type="component" value="Unassembled WGS sequence"/>
</dbReference>
<evidence type="ECO:0000256" key="1">
    <source>
        <dbReference type="SAM" id="Coils"/>
    </source>
</evidence>
<sequence length="473" mass="52959">MDDSAIMNVPQHLESEQINYEFPPKSHLKALAFLDQTEEEYSFFDESSFTTLSNDSFLVDTDASYFSSLTDEKETLEHTHSHHVPLPPLDDLSHPSPLQLPAQAHHQIDQRHPTSACDPSMTKSPGLITPRSILYKNSSPSSFGHAHLSPPVSSIDAPYDATHPYLYEVDDDDTDLPIVVHEAEPMLDSDDEDDSDSFSSLDLPQQVVLIKLNKPRPSSPRSATSLTYLTYPQCRDDDEIESASVFLPMESQANNAPTPASTSSTIMTMMQQQNDRIAALERQVKEERAMRQAFETAMEEMTVLIDQQQKMLYDRLDQEISMRQTYEKKMHHALQQVQPLEDRIHQESQSRQVLEQSMLCLLEKVDALQHKPSSPSPSSSPHQPNNNKAPSQGLPITRQPPRPSATPVKIKPASITSSHNRNPPNKKRPTLTPASTRSASRHSDILSSALASSSSSSKKQRSPGSSRPWSLRR</sequence>
<reference evidence="3 4" key="1">
    <citation type="submission" date="2016-07" db="EMBL/GenBank/DDBJ databases">
        <title>Pervasive Adenine N6-methylation of Active Genes in Fungi.</title>
        <authorList>
            <consortium name="DOE Joint Genome Institute"/>
            <person name="Mondo S.J."/>
            <person name="Dannebaum R.O."/>
            <person name="Kuo R.C."/>
            <person name="Labutti K."/>
            <person name="Haridas S."/>
            <person name="Kuo A."/>
            <person name="Salamov A."/>
            <person name="Ahrendt S.R."/>
            <person name="Lipzen A."/>
            <person name="Sullivan W."/>
            <person name="Andreopoulos W.B."/>
            <person name="Clum A."/>
            <person name="Lindquist E."/>
            <person name="Daum C."/>
            <person name="Ramamoorthy G.K."/>
            <person name="Gryganskyi A."/>
            <person name="Culley D."/>
            <person name="Magnuson J.K."/>
            <person name="James T.Y."/>
            <person name="O'Malley M.A."/>
            <person name="Stajich J.E."/>
            <person name="Spatafora J.W."/>
            <person name="Visel A."/>
            <person name="Grigoriev I.V."/>
        </authorList>
    </citation>
    <scope>NUCLEOTIDE SEQUENCE [LARGE SCALE GENOMIC DNA]</scope>
    <source>
        <strain evidence="3 4">NRRL 3301</strain>
    </source>
</reference>
<protein>
    <submittedName>
        <fullName evidence="3">Uncharacterized protein</fullName>
    </submittedName>
</protein>
<dbReference type="OrthoDB" id="2385347at2759"/>
<keyword evidence="4" id="KW-1185">Reference proteome</keyword>
<feature type="coiled-coil region" evidence="1">
    <location>
        <begin position="270"/>
        <end position="297"/>
    </location>
</feature>
<evidence type="ECO:0000256" key="2">
    <source>
        <dbReference type="SAM" id="MobiDB-lite"/>
    </source>
</evidence>
<dbReference type="EMBL" id="MCGT01000024">
    <property type="protein sequence ID" value="ORX50181.1"/>
    <property type="molecule type" value="Genomic_DNA"/>
</dbReference>
<feature type="compositionally biased region" description="Low complexity" evidence="2">
    <location>
        <begin position="372"/>
        <end position="381"/>
    </location>
</feature>
<dbReference type="AlphaFoldDB" id="A0A1X2GBX9"/>
<organism evidence="3 4">
    <name type="scientific">Hesseltinella vesiculosa</name>
    <dbReference type="NCBI Taxonomy" id="101127"/>
    <lineage>
        <taxon>Eukaryota</taxon>
        <taxon>Fungi</taxon>
        <taxon>Fungi incertae sedis</taxon>
        <taxon>Mucoromycota</taxon>
        <taxon>Mucoromycotina</taxon>
        <taxon>Mucoromycetes</taxon>
        <taxon>Mucorales</taxon>
        <taxon>Cunninghamellaceae</taxon>
        <taxon>Hesseltinella</taxon>
    </lineage>
</organism>
<evidence type="ECO:0000313" key="4">
    <source>
        <dbReference type="Proteomes" id="UP000242146"/>
    </source>
</evidence>
<dbReference type="STRING" id="101127.A0A1X2GBX9"/>
<feature type="compositionally biased region" description="Low complexity" evidence="2">
    <location>
        <begin position="446"/>
        <end position="473"/>
    </location>
</feature>
<gene>
    <name evidence="3" type="ORF">DM01DRAFT_1384901</name>
</gene>
<keyword evidence="1" id="KW-0175">Coiled coil</keyword>
<feature type="region of interest" description="Disordered" evidence="2">
    <location>
        <begin position="369"/>
        <end position="473"/>
    </location>
</feature>
<feature type="compositionally biased region" description="Polar residues" evidence="2">
    <location>
        <begin position="414"/>
        <end position="423"/>
    </location>
</feature>
<accession>A0A1X2GBX9</accession>
<name>A0A1X2GBX9_9FUNG</name>
<proteinExistence type="predicted"/>